<comment type="caution">
    <text evidence="13">The sequence shown here is derived from an EMBL/GenBank/DDBJ whole genome shotgun (WGS) entry which is preliminary data.</text>
</comment>
<dbReference type="GO" id="GO:0000049">
    <property type="term" value="F:tRNA binding"/>
    <property type="evidence" value="ECO:0007669"/>
    <property type="project" value="TreeGrafter"/>
</dbReference>
<comment type="similarity">
    <text evidence="2">Belongs to the SUA5 family.</text>
</comment>
<feature type="domain" description="YrdC-like" evidence="12">
    <location>
        <begin position="10"/>
        <end position="196"/>
    </location>
</feature>
<keyword evidence="8" id="KW-0547">Nucleotide-binding</keyword>
<evidence type="ECO:0000256" key="6">
    <source>
        <dbReference type="ARBA" id="ARBA00022694"/>
    </source>
</evidence>
<evidence type="ECO:0000313" key="13">
    <source>
        <dbReference type="EMBL" id="HII70140.1"/>
    </source>
</evidence>
<keyword evidence="4" id="KW-0963">Cytoplasm</keyword>
<keyword evidence="6" id="KW-0819">tRNA processing</keyword>
<dbReference type="EC" id="2.7.7.87" evidence="3"/>
<evidence type="ECO:0000256" key="3">
    <source>
        <dbReference type="ARBA" id="ARBA00012584"/>
    </source>
</evidence>
<dbReference type="GO" id="GO:0008033">
    <property type="term" value="P:tRNA processing"/>
    <property type="evidence" value="ECO:0007669"/>
    <property type="project" value="UniProtKB-KW"/>
</dbReference>
<evidence type="ECO:0000256" key="8">
    <source>
        <dbReference type="ARBA" id="ARBA00022741"/>
    </source>
</evidence>
<evidence type="ECO:0000256" key="5">
    <source>
        <dbReference type="ARBA" id="ARBA00022679"/>
    </source>
</evidence>
<keyword evidence="9" id="KW-0067">ATP-binding</keyword>
<dbReference type="OMA" id="YALGCQI"/>
<dbReference type="InterPro" id="IPR017945">
    <property type="entry name" value="DHBP_synth_RibB-like_a/b_dom"/>
</dbReference>
<evidence type="ECO:0000256" key="1">
    <source>
        <dbReference type="ARBA" id="ARBA00004496"/>
    </source>
</evidence>
<gene>
    <name evidence="13" type="ORF">HA336_02760</name>
</gene>
<evidence type="ECO:0000259" key="12">
    <source>
        <dbReference type="PROSITE" id="PS51163"/>
    </source>
</evidence>
<dbReference type="PANTHER" id="PTHR17490:SF16">
    <property type="entry name" value="THREONYLCARBAMOYL-AMP SYNTHASE"/>
    <property type="match status" value="1"/>
</dbReference>
<evidence type="ECO:0000256" key="4">
    <source>
        <dbReference type="ARBA" id="ARBA00022490"/>
    </source>
</evidence>
<reference evidence="13" key="1">
    <citation type="journal article" date="2020" name="bioRxiv">
        <title>A rank-normalized archaeal taxonomy based on genome phylogeny resolves widespread incomplete and uneven classifications.</title>
        <authorList>
            <person name="Rinke C."/>
            <person name="Chuvochina M."/>
            <person name="Mussig A.J."/>
            <person name="Chaumeil P.-A."/>
            <person name="Waite D.W."/>
            <person name="Whitman W.B."/>
            <person name="Parks D.H."/>
            <person name="Hugenholtz P."/>
        </authorList>
    </citation>
    <scope>NUCLEOTIDE SEQUENCE</scope>
    <source>
        <strain evidence="13">UBA8853</strain>
    </source>
</reference>
<dbReference type="PANTHER" id="PTHR17490">
    <property type="entry name" value="SUA5"/>
    <property type="match status" value="1"/>
</dbReference>
<sequence length="212" mass="22975">MVTVLEEEDPHAVKHVVRALRAGKLVAIPCDTVYSLSCDATNSEAVRRLYAAKERPKDKPVSVAVHSPEKALELLEPVPRLEAALETLTPGPVTIVAPRRPGVVAPEVAAGRRTLGVRIPDHPFFLRVVRRFGKPIVTTSANVSGRPAPTDPDEVFEQLGDRLDILVEGECRFGEPSTVIELTPEGNIDILREGAMPKEEILETLRGTTSGA</sequence>
<dbReference type="GO" id="GO:0061710">
    <property type="term" value="F:L-threonylcarbamoyladenylate synthase"/>
    <property type="evidence" value="ECO:0007669"/>
    <property type="project" value="UniProtKB-EC"/>
</dbReference>
<comment type="subcellular location">
    <subcellularLocation>
        <location evidence="1">Cytoplasm</location>
    </subcellularLocation>
</comment>
<protein>
    <recommendedName>
        <fullName evidence="10">L-threonylcarbamoyladenylate synthase</fullName>
        <ecNumber evidence="3">2.7.7.87</ecNumber>
    </recommendedName>
    <alternativeName>
        <fullName evidence="10">L-threonylcarbamoyladenylate synthase</fullName>
    </alternativeName>
</protein>
<organism evidence="13 14">
    <name type="scientific">Methanopyrus kandleri</name>
    <dbReference type="NCBI Taxonomy" id="2320"/>
    <lineage>
        <taxon>Archaea</taxon>
        <taxon>Methanobacteriati</taxon>
        <taxon>Methanobacteriota</taxon>
        <taxon>Methanomada group</taxon>
        <taxon>Methanopyri</taxon>
        <taxon>Methanopyrales</taxon>
        <taxon>Methanopyraceae</taxon>
        <taxon>Methanopyrus</taxon>
    </lineage>
</organism>
<keyword evidence="7" id="KW-0548">Nucleotidyltransferase</keyword>
<evidence type="ECO:0000313" key="14">
    <source>
        <dbReference type="Proteomes" id="UP000619545"/>
    </source>
</evidence>
<proteinExistence type="inferred from homology"/>
<comment type="catalytic activity">
    <reaction evidence="11">
        <text>L-threonine + hydrogencarbonate + ATP = L-threonylcarbamoyladenylate + diphosphate + H2O</text>
        <dbReference type="Rhea" id="RHEA:36407"/>
        <dbReference type="ChEBI" id="CHEBI:15377"/>
        <dbReference type="ChEBI" id="CHEBI:17544"/>
        <dbReference type="ChEBI" id="CHEBI:30616"/>
        <dbReference type="ChEBI" id="CHEBI:33019"/>
        <dbReference type="ChEBI" id="CHEBI:57926"/>
        <dbReference type="ChEBI" id="CHEBI:73682"/>
        <dbReference type="EC" id="2.7.7.87"/>
    </reaction>
</comment>
<accession>A0A832T1L0</accession>
<dbReference type="InterPro" id="IPR006070">
    <property type="entry name" value="Sua5-like_dom"/>
</dbReference>
<dbReference type="EMBL" id="DUJS01000002">
    <property type="protein sequence ID" value="HII70140.1"/>
    <property type="molecule type" value="Genomic_DNA"/>
</dbReference>
<keyword evidence="5" id="KW-0808">Transferase</keyword>
<dbReference type="GO" id="GO:0005737">
    <property type="term" value="C:cytoplasm"/>
    <property type="evidence" value="ECO:0007669"/>
    <property type="project" value="UniProtKB-SubCell"/>
</dbReference>
<dbReference type="Proteomes" id="UP000619545">
    <property type="component" value="Unassembled WGS sequence"/>
</dbReference>
<dbReference type="Gene3D" id="3.90.870.10">
    <property type="entry name" value="DHBP synthase"/>
    <property type="match status" value="1"/>
</dbReference>
<name>A0A832T1L0_9EURY</name>
<evidence type="ECO:0000256" key="9">
    <source>
        <dbReference type="ARBA" id="ARBA00022840"/>
    </source>
</evidence>
<dbReference type="InterPro" id="IPR050156">
    <property type="entry name" value="TC-AMP_synthase_SUA5"/>
</dbReference>
<dbReference type="GO" id="GO:0003725">
    <property type="term" value="F:double-stranded RNA binding"/>
    <property type="evidence" value="ECO:0007669"/>
    <property type="project" value="InterPro"/>
</dbReference>
<dbReference type="PROSITE" id="PS51163">
    <property type="entry name" value="YRDC"/>
    <property type="match status" value="1"/>
</dbReference>
<evidence type="ECO:0000256" key="7">
    <source>
        <dbReference type="ARBA" id="ARBA00022695"/>
    </source>
</evidence>
<evidence type="ECO:0000256" key="2">
    <source>
        <dbReference type="ARBA" id="ARBA00007663"/>
    </source>
</evidence>
<dbReference type="Pfam" id="PF01300">
    <property type="entry name" value="Sua5_yciO_yrdC"/>
    <property type="match status" value="1"/>
</dbReference>
<dbReference type="SUPFAM" id="SSF55821">
    <property type="entry name" value="YrdC/RibB"/>
    <property type="match status" value="1"/>
</dbReference>
<dbReference type="AlphaFoldDB" id="A0A832T1L0"/>
<dbReference type="GO" id="GO:0006450">
    <property type="term" value="P:regulation of translational fidelity"/>
    <property type="evidence" value="ECO:0007669"/>
    <property type="project" value="TreeGrafter"/>
</dbReference>
<dbReference type="GO" id="GO:0005524">
    <property type="term" value="F:ATP binding"/>
    <property type="evidence" value="ECO:0007669"/>
    <property type="project" value="UniProtKB-KW"/>
</dbReference>
<evidence type="ECO:0000256" key="10">
    <source>
        <dbReference type="ARBA" id="ARBA00029774"/>
    </source>
</evidence>
<dbReference type="NCBIfam" id="TIGR00057">
    <property type="entry name" value="L-threonylcarbamoyladenylate synthase"/>
    <property type="match status" value="1"/>
</dbReference>
<evidence type="ECO:0000256" key="11">
    <source>
        <dbReference type="ARBA" id="ARBA00048366"/>
    </source>
</evidence>